<protein>
    <submittedName>
        <fullName evidence="1">Uncharacterized protein</fullName>
    </submittedName>
</protein>
<evidence type="ECO:0000313" key="1">
    <source>
        <dbReference type="EMBL" id="KKL57421.1"/>
    </source>
</evidence>
<reference evidence="1" key="1">
    <citation type="journal article" date="2015" name="Nature">
        <title>Complex archaea that bridge the gap between prokaryotes and eukaryotes.</title>
        <authorList>
            <person name="Spang A."/>
            <person name="Saw J.H."/>
            <person name="Jorgensen S.L."/>
            <person name="Zaremba-Niedzwiedzka K."/>
            <person name="Martijn J."/>
            <person name="Lind A.E."/>
            <person name="van Eijk R."/>
            <person name="Schleper C."/>
            <person name="Guy L."/>
            <person name="Ettema T.J."/>
        </authorList>
    </citation>
    <scope>NUCLEOTIDE SEQUENCE</scope>
</reference>
<sequence>MVLKKIKKITLDQHSAKQMALGKKLKKEHNVEVNRLETKYASV</sequence>
<organism evidence="1">
    <name type="scientific">marine sediment metagenome</name>
    <dbReference type="NCBI Taxonomy" id="412755"/>
    <lineage>
        <taxon>unclassified sequences</taxon>
        <taxon>metagenomes</taxon>
        <taxon>ecological metagenomes</taxon>
    </lineage>
</organism>
<feature type="non-terminal residue" evidence="1">
    <location>
        <position position="43"/>
    </location>
</feature>
<dbReference type="AlphaFoldDB" id="A0A0F9DUI6"/>
<dbReference type="EMBL" id="LAZR01030173">
    <property type="protein sequence ID" value="KKL57421.1"/>
    <property type="molecule type" value="Genomic_DNA"/>
</dbReference>
<proteinExistence type="predicted"/>
<name>A0A0F9DUI6_9ZZZZ</name>
<comment type="caution">
    <text evidence="1">The sequence shown here is derived from an EMBL/GenBank/DDBJ whole genome shotgun (WGS) entry which is preliminary data.</text>
</comment>
<accession>A0A0F9DUI6</accession>
<gene>
    <name evidence="1" type="ORF">LCGC14_2235600</name>
</gene>